<keyword evidence="2" id="KW-1185">Reference proteome</keyword>
<comment type="caution">
    <text evidence="1">The sequence shown here is derived from an EMBL/GenBank/DDBJ whole genome shotgun (WGS) entry which is preliminary data.</text>
</comment>
<dbReference type="InterPro" id="IPR025850">
    <property type="entry name" value="SUKH-3"/>
</dbReference>
<evidence type="ECO:0000313" key="2">
    <source>
        <dbReference type="Proteomes" id="UP000308744"/>
    </source>
</evidence>
<gene>
    <name evidence="1" type="ORF">FC756_19665</name>
</gene>
<dbReference type="Pfam" id="PF14433">
    <property type="entry name" value="SUKH-3"/>
    <property type="match status" value="1"/>
</dbReference>
<proteinExistence type="predicted"/>
<dbReference type="Proteomes" id="UP000308744">
    <property type="component" value="Unassembled WGS sequence"/>
</dbReference>
<protein>
    <recommendedName>
        <fullName evidence="3">SUKH-3 domain-containing protein</fullName>
    </recommendedName>
</protein>
<sequence length="150" mass="17438">MDNFLEKTYKILNEAGWYQNRKIDISSTVLFLESKGFRVGSVVKEALEQFGGLEYKFSDGNDFENFIIIPEEQIGDGVQKIHFKRYDTLIGEYLIVIGSVFRNNAILFMSESGKVYGAHDDYYIWEFGSDIYEAINNLCECKKFKLIHEQ</sequence>
<accession>A0A4U2YK08</accession>
<name>A0A4U2YK08_9BACI</name>
<evidence type="ECO:0008006" key="3">
    <source>
        <dbReference type="Google" id="ProtNLM"/>
    </source>
</evidence>
<dbReference type="EMBL" id="SZPU01000083">
    <property type="protein sequence ID" value="TKI61240.1"/>
    <property type="molecule type" value="Genomic_DNA"/>
</dbReference>
<dbReference type="AlphaFoldDB" id="A0A4U2YK08"/>
<organism evidence="1 2">
    <name type="scientific">Lysinibacillus mangiferihumi</name>
    <dbReference type="NCBI Taxonomy" id="1130819"/>
    <lineage>
        <taxon>Bacteria</taxon>
        <taxon>Bacillati</taxon>
        <taxon>Bacillota</taxon>
        <taxon>Bacilli</taxon>
        <taxon>Bacillales</taxon>
        <taxon>Bacillaceae</taxon>
        <taxon>Lysinibacillus</taxon>
    </lineage>
</organism>
<reference evidence="1 2" key="1">
    <citation type="submission" date="2019-04" db="EMBL/GenBank/DDBJ databases">
        <title>Lysinibacillus genome sequencing.</title>
        <authorList>
            <person name="Dunlap C."/>
        </authorList>
    </citation>
    <scope>NUCLEOTIDE SEQUENCE [LARGE SCALE GENOMIC DNA]</scope>
    <source>
        <strain evidence="1 2">CCTCC AB 2010389</strain>
    </source>
</reference>
<dbReference type="RefSeq" id="WP_107897334.1">
    <property type="nucleotide sequence ID" value="NZ_PYWM01000037.1"/>
</dbReference>
<evidence type="ECO:0000313" key="1">
    <source>
        <dbReference type="EMBL" id="TKI61240.1"/>
    </source>
</evidence>